<dbReference type="InterPro" id="IPR009006">
    <property type="entry name" value="Ala_racemase/Decarboxylase_C"/>
</dbReference>
<proteinExistence type="inferred from homology"/>
<gene>
    <name evidence="8" type="ORF">HHK36_004667</name>
</gene>
<dbReference type="SUPFAM" id="SSF50621">
    <property type="entry name" value="Alanine racemase C-terminal domain-like"/>
    <property type="match status" value="1"/>
</dbReference>
<dbReference type="GO" id="GO:0005737">
    <property type="term" value="C:cytoplasm"/>
    <property type="evidence" value="ECO:0007669"/>
    <property type="project" value="TreeGrafter"/>
</dbReference>
<dbReference type="Proteomes" id="UP000655225">
    <property type="component" value="Unassembled WGS sequence"/>
</dbReference>
<keyword evidence="4" id="KW-0456">Lyase</keyword>
<dbReference type="Pfam" id="PF00278">
    <property type="entry name" value="Orn_DAP_Arg_deC"/>
    <property type="match status" value="1"/>
</dbReference>
<dbReference type="PRINTS" id="PR01182">
    <property type="entry name" value="ORNDCRBXLASE"/>
</dbReference>
<dbReference type="PANTHER" id="PTHR11482">
    <property type="entry name" value="ARGININE/DIAMINOPIMELATE/ORNITHINE DECARBOXYLASE"/>
    <property type="match status" value="1"/>
</dbReference>
<dbReference type="InterPro" id="IPR002433">
    <property type="entry name" value="Orn_de-COase"/>
</dbReference>
<keyword evidence="9" id="KW-1185">Reference proteome</keyword>
<dbReference type="PRINTS" id="PR01179">
    <property type="entry name" value="ODADCRBXLASE"/>
</dbReference>
<dbReference type="InterPro" id="IPR022644">
    <property type="entry name" value="De-COase2_N"/>
</dbReference>
<evidence type="ECO:0008006" key="10">
    <source>
        <dbReference type="Google" id="ProtNLM"/>
    </source>
</evidence>
<reference evidence="8 9" key="1">
    <citation type="submission" date="2020-04" db="EMBL/GenBank/DDBJ databases">
        <title>Plant Genome Project.</title>
        <authorList>
            <person name="Zhang R.-G."/>
        </authorList>
    </citation>
    <scope>NUCLEOTIDE SEQUENCE [LARGE SCALE GENOMIC DNA]</scope>
    <source>
        <strain evidence="8">YNK0</strain>
        <tissue evidence="8">Leaf</tissue>
    </source>
</reference>
<evidence type="ECO:0000259" key="7">
    <source>
        <dbReference type="Pfam" id="PF02784"/>
    </source>
</evidence>
<evidence type="ECO:0000256" key="5">
    <source>
        <dbReference type="RuleBase" id="RU003737"/>
    </source>
</evidence>
<dbReference type="InterPro" id="IPR029066">
    <property type="entry name" value="PLP-binding_barrel"/>
</dbReference>
<dbReference type="EMBL" id="JABCRI010000003">
    <property type="protein sequence ID" value="KAF8408604.1"/>
    <property type="molecule type" value="Genomic_DNA"/>
</dbReference>
<comment type="cofactor">
    <cofactor evidence="1">
        <name>pyridoxal 5'-phosphate</name>
        <dbReference type="ChEBI" id="CHEBI:597326"/>
    </cofactor>
</comment>
<dbReference type="Pfam" id="PF02784">
    <property type="entry name" value="Orn_Arg_deC_N"/>
    <property type="match status" value="1"/>
</dbReference>
<dbReference type="UniPathway" id="UPA00535">
    <property type="reaction ID" value="UER00288"/>
</dbReference>
<organism evidence="8 9">
    <name type="scientific">Tetracentron sinense</name>
    <name type="common">Spur-leaf</name>
    <dbReference type="NCBI Taxonomy" id="13715"/>
    <lineage>
        <taxon>Eukaryota</taxon>
        <taxon>Viridiplantae</taxon>
        <taxon>Streptophyta</taxon>
        <taxon>Embryophyta</taxon>
        <taxon>Tracheophyta</taxon>
        <taxon>Spermatophyta</taxon>
        <taxon>Magnoliopsida</taxon>
        <taxon>Trochodendrales</taxon>
        <taxon>Trochodendraceae</taxon>
        <taxon>Tetracentron</taxon>
    </lineage>
</organism>
<evidence type="ECO:0000313" key="8">
    <source>
        <dbReference type="EMBL" id="KAF8408604.1"/>
    </source>
</evidence>
<keyword evidence="3" id="KW-0663">Pyridoxal phosphate</keyword>
<dbReference type="Gene3D" id="2.40.37.10">
    <property type="entry name" value="Lyase, Ornithine Decarboxylase, Chain A, domain 1"/>
    <property type="match status" value="1"/>
</dbReference>
<feature type="domain" description="Orn/DAP/Arg decarboxylase 2 C-terminal" evidence="6">
    <location>
        <begin position="54"/>
        <end position="394"/>
    </location>
</feature>
<evidence type="ECO:0000259" key="6">
    <source>
        <dbReference type="Pfam" id="PF00278"/>
    </source>
</evidence>
<comment type="similarity">
    <text evidence="2 5">Belongs to the Orn/Lys/Arg decarboxylase class-II family.</text>
</comment>
<dbReference type="InterPro" id="IPR000183">
    <property type="entry name" value="Orn/DAP/Arg_de-COase"/>
</dbReference>
<dbReference type="GO" id="GO:0004586">
    <property type="term" value="F:ornithine decarboxylase activity"/>
    <property type="evidence" value="ECO:0007669"/>
    <property type="project" value="TreeGrafter"/>
</dbReference>
<name>A0A835DQ42_TETSI</name>
<evidence type="ECO:0000256" key="2">
    <source>
        <dbReference type="ARBA" id="ARBA00008872"/>
    </source>
</evidence>
<dbReference type="AlphaFoldDB" id="A0A835DQ42"/>
<dbReference type="OrthoDB" id="5034579at2759"/>
<dbReference type="Gene3D" id="3.20.20.10">
    <property type="entry name" value="Alanine racemase"/>
    <property type="match status" value="1"/>
</dbReference>
<feature type="domain" description="Orn/DAP/Arg decarboxylase 2 N-terminal" evidence="7">
    <location>
        <begin position="60"/>
        <end position="294"/>
    </location>
</feature>
<evidence type="ECO:0000313" key="9">
    <source>
        <dbReference type="Proteomes" id="UP000655225"/>
    </source>
</evidence>
<protein>
    <recommendedName>
        <fullName evidence="10">Ornithine decarboxylase</fullName>
    </recommendedName>
</protein>
<dbReference type="InterPro" id="IPR022643">
    <property type="entry name" value="De-COase2_C"/>
</dbReference>
<dbReference type="SUPFAM" id="SSF51419">
    <property type="entry name" value="PLP-binding barrel"/>
    <property type="match status" value="1"/>
</dbReference>
<sequence>MEPQKCLTLPSLIMQIPSLRGIKVRELSSPSQDSLYSTLPNIIDEDTPLDPFYIMDLGMLVTLYHSWVHHLPSIKPFFPVRCNPDQTLLSVLSNLGACFDCSSRSEIARVLNSGVSPDRIMFSNPCKSEDHIKYAASVGVKTLVFDSIEELEKIRKYHSRCSLLLHIDVSQASGGEGASHSHSGSGAKKCGSLPHEVIPLLKHAQRLGLDIIGISLEPEECGSRTMTSTAAVEVVSNAFKAFTPNGLPIPRVINVGGGFNWSTAFAKEAATIRQTFQAKFPNIAVIATPGRFLAEAAFMLVTNVIGKRVRGDTKEYWINDGVYGSMNSVIYHRKSIHAVAFAWTSNRANPLCKGLPTFRSTVFGPTCDALDTVFTDRQLPELHVGDWVVFPNMGAYAHASATNFNGFSATSIHTKFVFSKPSLPTKV</sequence>
<evidence type="ECO:0000256" key="1">
    <source>
        <dbReference type="ARBA" id="ARBA00001933"/>
    </source>
</evidence>
<accession>A0A835DQ42</accession>
<dbReference type="CDD" id="cd00622">
    <property type="entry name" value="PLPDE_III_ODC"/>
    <property type="match status" value="1"/>
</dbReference>
<evidence type="ECO:0000256" key="4">
    <source>
        <dbReference type="ARBA" id="ARBA00023239"/>
    </source>
</evidence>
<comment type="caution">
    <text evidence="8">The sequence shown here is derived from an EMBL/GenBank/DDBJ whole genome shotgun (WGS) entry which is preliminary data.</text>
</comment>
<dbReference type="PANTHER" id="PTHR11482:SF6">
    <property type="entry name" value="ORNITHINE DECARBOXYLASE 1-RELATED"/>
    <property type="match status" value="1"/>
</dbReference>
<dbReference type="OMA" id="AMKNFSM"/>
<dbReference type="GO" id="GO:0033387">
    <property type="term" value="P:putrescine biosynthetic process from arginine, via ornithine"/>
    <property type="evidence" value="ECO:0007669"/>
    <property type="project" value="UniProtKB-UniPathway"/>
</dbReference>
<evidence type="ECO:0000256" key="3">
    <source>
        <dbReference type="ARBA" id="ARBA00022898"/>
    </source>
</evidence>